<dbReference type="Proteomes" id="UP001489004">
    <property type="component" value="Unassembled WGS sequence"/>
</dbReference>
<evidence type="ECO:0000313" key="1">
    <source>
        <dbReference type="EMBL" id="KAK9819879.1"/>
    </source>
</evidence>
<dbReference type="AlphaFoldDB" id="A0AAW1QEP0"/>
<sequence>MCSSTASSFSGCNPKAKSSVVASPRLSGWPSSTGFALRALAADDQAPAGGFHFSNQLYIALRLVQPPKFTVGYDVPPPFLIIVPETGKNLAKLNEPPTEDQLQLLIVEVAVGAVATIEPAASGLCDPPAPKPLTYLQAKLSVSRKDLLATVCTTGSGGGKTTSSAHAAWQLYGLASDAPSDEEIAEAASAMEEDVSPCEIQRLRALVRTRGALLDVFIDFSGGGDAFTLADRQLTGNLLLGLRLAARGILGCSVKEMRELLAKLPGSYEYLFTCCAVLDPSGDASGPRVADAEATGIVYPEREDRQCGGWGSPALHLTLPVYFLLAIQRASSSKLTAFQLLYHLRALALRGRAVARLRDFFGGAWSGAPFRIANLVEAQVRVPAQSCCVGIHGRALLQSGDGS</sequence>
<dbReference type="EMBL" id="JALJOR010000003">
    <property type="protein sequence ID" value="KAK9819879.1"/>
    <property type="molecule type" value="Genomic_DNA"/>
</dbReference>
<gene>
    <name evidence="1" type="ORF">WJX72_003533</name>
</gene>
<keyword evidence="2" id="KW-1185">Reference proteome</keyword>
<evidence type="ECO:0000313" key="2">
    <source>
        <dbReference type="Proteomes" id="UP001489004"/>
    </source>
</evidence>
<comment type="caution">
    <text evidence="1">The sequence shown here is derived from an EMBL/GenBank/DDBJ whole genome shotgun (WGS) entry which is preliminary data.</text>
</comment>
<protein>
    <submittedName>
        <fullName evidence="1">Uncharacterized protein</fullName>
    </submittedName>
</protein>
<name>A0AAW1QEP0_9CHLO</name>
<organism evidence="1 2">
    <name type="scientific">[Myrmecia] bisecta</name>
    <dbReference type="NCBI Taxonomy" id="41462"/>
    <lineage>
        <taxon>Eukaryota</taxon>
        <taxon>Viridiplantae</taxon>
        <taxon>Chlorophyta</taxon>
        <taxon>core chlorophytes</taxon>
        <taxon>Trebouxiophyceae</taxon>
        <taxon>Trebouxiales</taxon>
        <taxon>Trebouxiaceae</taxon>
        <taxon>Myrmecia</taxon>
    </lineage>
</organism>
<reference evidence="1 2" key="1">
    <citation type="journal article" date="2024" name="Nat. Commun.">
        <title>Phylogenomics reveals the evolutionary origins of lichenization in chlorophyte algae.</title>
        <authorList>
            <person name="Puginier C."/>
            <person name="Libourel C."/>
            <person name="Otte J."/>
            <person name="Skaloud P."/>
            <person name="Haon M."/>
            <person name="Grisel S."/>
            <person name="Petersen M."/>
            <person name="Berrin J.G."/>
            <person name="Delaux P.M."/>
            <person name="Dal Grande F."/>
            <person name="Keller J."/>
        </authorList>
    </citation>
    <scope>NUCLEOTIDE SEQUENCE [LARGE SCALE GENOMIC DNA]</scope>
    <source>
        <strain evidence="1 2">SAG 2043</strain>
    </source>
</reference>
<accession>A0AAW1QEP0</accession>
<proteinExistence type="predicted"/>